<organism evidence="2 3">
    <name type="scientific">Aliiglaciecola lipolytica E3</name>
    <dbReference type="NCBI Taxonomy" id="1127673"/>
    <lineage>
        <taxon>Bacteria</taxon>
        <taxon>Pseudomonadati</taxon>
        <taxon>Pseudomonadota</taxon>
        <taxon>Gammaproteobacteria</taxon>
        <taxon>Alteromonadales</taxon>
        <taxon>Alteromonadaceae</taxon>
        <taxon>Aliiglaciecola</taxon>
    </lineage>
</organism>
<feature type="domain" description="Ice-binding protein C-terminal" evidence="1">
    <location>
        <begin position="222"/>
        <end position="244"/>
    </location>
</feature>
<dbReference type="EMBL" id="BAEN01000068">
    <property type="protein sequence ID" value="GAC16287.1"/>
    <property type="molecule type" value="Genomic_DNA"/>
</dbReference>
<sequence length="245" mass="25852">MFTQAGVVTVWGERYNISTINTFYNGLAGHSSSIANGQLDTVDLSSTDLLWAVQPADSYTANELSTMSSFLSGGGRIAFMGEHGNFAPSENNNINAALAALGADISINNVVLDGGFRSASVGDGQILSHPLTQGVDTYQYAAFAPLSISGDAVALMLGEELYNGMDSVMMAYQNIGAGSVFLITDQNVWDNSGSNWGGNFDNGTMFENLLAASTNNPNEPPQVPEPASILLLSLGVAGLLRRRRK</sequence>
<reference evidence="2 3" key="1">
    <citation type="journal article" date="2017" name="Antonie Van Leeuwenhoek">
        <title>Rhizobium rhizosphaerae sp. nov., a novel species isolated from rice rhizosphere.</title>
        <authorList>
            <person name="Zhao J.J."/>
            <person name="Zhang J."/>
            <person name="Zhang R.J."/>
            <person name="Zhang C.W."/>
            <person name="Yin H.Q."/>
            <person name="Zhang X.X."/>
        </authorList>
    </citation>
    <scope>NUCLEOTIDE SEQUENCE [LARGE SCALE GENOMIC DNA]</scope>
    <source>
        <strain evidence="2 3">E3</strain>
    </source>
</reference>
<dbReference type="InterPro" id="IPR029062">
    <property type="entry name" value="Class_I_gatase-like"/>
</dbReference>
<name>K6YDR7_9ALTE</name>
<dbReference type="InterPro" id="IPR013424">
    <property type="entry name" value="Ice-binding_C"/>
</dbReference>
<evidence type="ECO:0000313" key="3">
    <source>
        <dbReference type="Proteomes" id="UP000006334"/>
    </source>
</evidence>
<dbReference type="NCBIfam" id="TIGR02595">
    <property type="entry name" value="PEP_CTERM"/>
    <property type="match status" value="1"/>
</dbReference>
<accession>K6YDR7</accession>
<protein>
    <recommendedName>
        <fullName evidence="1">Ice-binding protein C-terminal domain-containing protein</fullName>
    </recommendedName>
</protein>
<dbReference type="AlphaFoldDB" id="K6YDR7"/>
<dbReference type="SUPFAM" id="SSF52317">
    <property type="entry name" value="Class I glutamine amidotransferase-like"/>
    <property type="match status" value="1"/>
</dbReference>
<keyword evidence="3" id="KW-1185">Reference proteome</keyword>
<evidence type="ECO:0000313" key="2">
    <source>
        <dbReference type="EMBL" id="GAC16287.1"/>
    </source>
</evidence>
<proteinExistence type="predicted"/>
<dbReference type="Proteomes" id="UP000006334">
    <property type="component" value="Unassembled WGS sequence"/>
</dbReference>
<dbReference type="Pfam" id="PF07589">
    <property type="entry name" value="PEP-CTERM"/>
    <property type="match status" value="1"/>
</dbReference>
<gene>
    <name evidence="2" type="ORF">GLIP_3676</name>
</gene>
<comment type="caution">
    <text evidence="2">The sequence shown here is derived from an EMBL/GenBank/DDBJ whole genome shotgun (WGS) entry which is preliminary data.</text>
</comment>
<evidence type="ECO:0000259" key="1">
    <source>
        <dbReference type="Pfam" id="PF07589"/>
    </source>
</evidence>